<dbReference type="SUPFAM" id="SSF52047">
    <property type="entry name" value="RNI-like"/>
    <property type="match status" value="1"/>
</dbReference>
<dbReference type="Gene3D" id="3.80.10.10">
    <property type="entry name" value="Ribonuclease Inhibitor"/>
    <property type="match status" value="3"/>
</dbReference>
<evidence type="ECO:0008006" key="3">
    <source>
        <dbReference type="Google" id="ProtNLM"/>
    </source>
</evidence>
<dbReference type="InterPro" id="IPR032675">
    <property type="entry name" value="LRR_dom_sf"/>
</dbReference>
<reference evidence="2" key="1">
    <citation type="journal article" date="2018" name="PLoS Negl. Trop. Dis.">
        <title>Sialome diversity of ticks revealed by RNAseq of single tick salivary glands.</title>
        <authorList>
            <person name="Perner J."/>
            <person name="Kropackova S."/>
            <person name="Kopacek P."/>
            <person name="Ribeiro J.M."/>
        </authorList>
    </citation>
    <scope>NUCLEOTIDE SEQUENCE</scope>
    <source>
        <strain evidence="2">Siblings of single egg batch collected in Ceske Budejovice</strain>
        <tissue evidence="2">Salivary glands</tissue>
    </source>
</reference>
<organism evidence="2">
    <name type="scientific">Ixodes ricinus</name>
    <name type="common">Common tick</name>
    <name type="synonym">Acarus ricinus</name>
    <dbReference type="NCBI Taxonomy" id="34613"/>
    <lineage>
        <taxon>Eukaryota</taxon>
        <taxon>Metazoa</taxon>
        <taxon>Ecdysozoa</taxon>
        <taxon>Arthropoda</taxon>
        <taxon>Chelicerata</taxon>
        <taxon>Arachnida</taxon>
        <taxon>Acari</taxon>
        <taxon>Parasitiformes</taxon>
        <taxon>Ixodida</taxon>
        <taxon>Ixodoidea</taxon>
        <taxon>Ixodidae</taxon>
        <taxon>Ixodinae</taxon>
        <taxon>Ixodes</taxon>
    </lineage>
</organism>
<protein>
    <recommendedName>
        <fullName evidence="3">Ran gtpase-activating protein</fullName>
    </recommendedName>
</protein>
<accession>A0A147BJN9</accession>
<dbReference type="PANTHER" id="PTHR24111">
    <property type="entry name" value="LEUCINE-RICH REPEAT-CONTAINING PROTEIN 34"/>
    <property type="match status" value="1"/>
</dbReference>
<dbReference type="PANTHER" id="PTHR24111:SF0">
    <property type="entry name" value="LEUCINE-RICH REPEAT-CONTAINING PROTEIN"/>
    <property type="match status" value="1"/>
</dbReference>
<dbReference type="InterPro" id="IPR052201">
    <property type="entry name" value="LRR-containing_regulator"/>
</dbReference>
<proteinExistence type="predicted"/>
<dbReference type="AlphaFoldDB" id="A0A147BJN9"/>
<keyword evidence="1" id="KW-0677">Repeat</keyword>
<evidence type="ECO:0000313" key="2">
    <source>
        <dbReference type="EMBL" id="JAR90976.1"/>
    </source>
</evidence>
<evidence type="ECO:0000256" key="1">
    <source>
        <dbReference type="ARBA" id="ARBA00022737"/>
    </source>
</evidence>
<name>A0A147BJN9_IXORI</name>
<sequence>MDMRTDFFAPCSKSENQPCLILKQLVFWNLLLEGARVELLEVAPETIGLGQALRPSSPDAVHPSFQWAFLHWLLKEHSCIKQLRLSCRFMDPSFPTPLLSNVFRLNSGLTTLELGYEFSKEELASVLPAVGNLRGLESLVLEKLTLSQGSAVLLEAALKELSVLTSLRLSQLSIPPGEGADRLGAALGGMSVLSSLSLSCTSIDPADAKLLLRGLSLSITVLSIDDHLLKPGGGTVLAEYVAQSRVLRKLILRQQVCFEMTELENFLAGLLLNRNLEELHLSGFGLQTSAMELLVEAAVDHKALRILEIQFFDECWQMDGTPLAALISRNTGLRELVFRGGEVACCNAFAKAVRENGTLQKLTLDLVEPDDMVSVAVYRELLEALSYNDSLQEVNFGIMYSCMLSDFAQLLRETKTETRVKLEVDEVGPLRFAEVMKNCTGFSKMKCSGRWSKHTLSPRELRHLVHFYRLEDLSLDLDDQLLEVGDVTCLAHFLSSTRTLLSASLCFLTSVASTHVLLQAISRNRSISNLGLHGWEFGPSEANLLYLLLRNSEILNRLFLQPRDHERCLALSNLHVELAFNHSLLSVHVHLGYNVEEMYDMIKHTTHRNTSLMYCAVQFALGSRSRRFAEAFELVWRSPAVAKEVQKLTSESELVARERVRARKRYLDENFLAVAGVVKGAVVCVENGRLQLDRIGLDNWLQIRGYLRVADIKEPVAAVAHRRKRRLHSR</sequence>
<dbReference type="EMBL" id="GEGO01004428">
    <property type="protein sequence ID" value="JAR90976.1"/>
    <property type="molecule type" value="Transcribed_RNA"/>
</dbReference>